<accession>A0A1H3CAK4</accession>
<gene>
    <name evidence="1" type="ORF">SAMN05444487_12118</name>
</gene>
<reference evidence="1 2" key="1">
    <citation type="submission" date="2016-10" db="EMBL/GenBank/DDBJ databases">
        <authorList>
            <person name="de Groot N.N."/>
        </authorList>
    </citation>
    <scope>NUCLEOTIDE SEQUENCE [LARGE SCALE GENOMIC DNA]</scope>
    <source>
        <strain evidence="1 2">DSM 45610</strain>
    </source>
</reference>
<organism evidence="1 2">
    <name type="scientific">Marininema mesophilum</name>
    <dbReference type="NCBI Taxonomy" id="1048340"/>
    <lineage>
        <taxon>Bacteria</taxon>
        <taxon>Bacillati</taxon>
        <taxon>Bacillota</taxon>
        <taxon>Bacilli</taxon>
        <taxon>Bacillales</taxon>
        <taxon>Thermoactinomycetaceae</taxon>
        <taxon>Marininema</taxon>
    </lineage>
</organism>
<name>A0A1H3CAK4_9BACL</name>
<dbReference type="STRING" id="1048340.SAMN05444487_12118"/>
<dbReference type="RefSeq" id="WP_091742828.1">
    <property type="nucleotide sequence ID" value="NZ_FNNQ01000021.1"/>
</dbReference>
<proteinExistence type="predicted"/>
<keyword evidence="2" id="KW-1185">Reference proteome</keyword>
<dbReference type="Proteomes" id="UP000198534">
    <property type="component" value="Unassembled WGS sequence"/>
</dbReference>
<dbReference type="EMBL" id="FNNQ01000021">
    <property type="protein sequence ID" value="SDX51143.1"/>
    <property type="molecule type" value="Genomic_DNA"/>
</dbReference>
<evidence type="ECO:0000313" key="1">
    <source>
        <dbReference type="EMBL" id="SDX51143.1"/>
    </source>
</evidence>
<dbReference type="AlphaFoldDB" id="A0A1H3CAK4"/>
<protein>
    <submittedName>
        <fullName evidence="1">Uncharacterized protein</fullName>
    </submittedName>
</protein>
<evidence type="ECO:0000313" key="2">
    <source>
        <dbReference type="Proteomes" id="UP000198534"/>
    </source>
</evidence>
<dbReference type="OrthoDB" id="2353168at2"/>
<sequence>MQLFHYHYWTEKVEEMESFYRSLGFQVQLALTLVENTKPILKSVAMTNESMAKVDPVGVCLG</sequence>